<feature type="domain" description="EF-hand" evidence="4">
    <location>
        <begin position="140"/>
        <end position="175"/>
    </location>
</feature>
<organism evidence="5 6">
    <name type="scientific">Paramecium primaurelia</name>
    <dbReference type="NCBI Taxonomy" id="5886"/>
    <lineage>
        <taxon>Eukaryota</taxon>
        <taxon>Sar</taxon>
        <taxon>Alveolata</taxon>
        <taxon>Ciliophora</taxon>
        <taxon>Intramacronucleata</taxon>
        <taxon>Oligohymenophorea</taxon>
        <taxon>Peniculida</taxon>
        <taxon>Parameciidae</taxon>
        <taxon>Paramecium</taxon>
    </lineage>
</organism>
<dbReference type="PANTHER" id="PTHR34524:SF6">
    <property type="entry name" value="CALCYPHOSINE LIKE"/>
    <property type="match status" value="1"/>
</dbReference>
<comment type="caution">
    <text evidence="5">The sequence shown here is derived from an EMBL/GenBank/DDBJ whole genome shotgun (WGS) entry which is preliminary data.</text>
</comment>
<proteinExistence type="predicted"/>
<dbReference type="PROSITE" id="PS50222">
    <property type="entry name" value="EF_HAND_2"/>
    <property type="match status" value="4"/>
</dbReference>
<dbReference type="EMBL" id="CAJJDM010000085">
    <property type="protein sequence ID" value="CAD8088830.1"/>
    <property type="molecule type" value="Genomic_DNA"/>
</dbReference>
<dbReference type="AlphaFoldDB" id="A0A8S1N825"/>
<dbReference type="SMART" id="SM00054">
    <property type="entry name" value="EFh"/>
    <property type="match status" value="4"/>
</dbReference>
<keyword evidence="3" id="KW-0106">Calcium</keyword>
<dbReference type="Proteomes" id="UP000688137">
    <property type="component" value="Unassembled WGS sequence"/>
</dbReference>
<keyword evidence="1" id="KW-0479">Metal-binding</keyword>
<dbReference type="Pfam" id="PF13499">
    <property type="entry name" value="EF-hand_7"/>
    <property type="match status" value="2"/>
</dbReference>
<feature type="domain" description="EF-hand" evidence="4">
    <location>
        <begin position="176"/>
        <end position="206"/>
    </location>
</feature>
<sequence>MNLIILFKLQIQEQLIKKWNIYLNQQIKVVIIRLIVDLKEIIKANNLRIEEDIFKNFDKVKQGDLDFEEFTKLCRTVAPALKNDEIQVVFKKFDKNNDQKISFDEFKRELSYGTDQDSQFNPAKEKATKILSELVRIVKQNNVKVEQIFQNFDKNKNQKLELAEFQQLCKVMDNTSTLEEQTFVFKLVDKNQDNLVDFQQFCQLFK</sequence>
<evidence type="ECO:0000313" key="5">
    <source>
        <dbReference type="EMBL" id="CAD8088830.1"/>
    </source>
</evidence>
<feature type="domain" description="EF-hand" evidence="4">
    <location>
        <begin position="45"/>
        <end position="80"/>
    </location>
</feature>
<accession>A0A8S1N825</accession>
<dbReference type="CDD" id="cd00051">
    <property type="entry name" value="EFh"/>
    <property type="match status" value="1"/>
</dbReference>
<evidence type="ECO:0000256" key="3">
    <source>
        <dbReference type="ARBA" id="ARBA00022837"/>
    </source>
</evidence>
<dbReference type="GO" id="GO:0005509">
    <property type="term" value="F:calcium ion binding"/>
    <property type="evidence" value="ECO:0007669"/>
    <property type="project" value="InterPro"/>
</dbReference>
<reference evidence="5" key="1">
    <citation type="submission" date="2021-01" db="EMBL/GenBank/DDBJ databases">
        <authorList>
            <consortium name="Genoscope - CEA"/>
            <person name="William W."/>
        </authorList>
    </citation>
    <scope>NUCLEOTIDE SEQUENCE</scope>
</reference>
<evidence type="ECO:0000256" key="2">
    <source>
        <dbReference type="ARBA" id="ARBA00022737"/>
    </source>
</evidence>
<dbReference type="InterPro" id="IPR018247">
    <property type="entry name" value="EF_Hand_1_Ca_BS"/>
</dbReference>
<dbReference type="PANTHER" id="PTHR34524">
    <property type="entry name" value="CALCYPHOSIN"/>
    <property type="match status" value="1"/>
</dbReference>
<dbReference type="InterPro" id="IPR002048">
    <property type="entry name" value="EF_hand_dom"/>
</dbReference>
<dbReference type="InterPro" id="IPR051581">
    <property type="entry name" value="Ca-bind"/>
</dbReference>
<evidence type="ECO:0000256" key="1">
    <source>
        <dbReference type="ARBA" id="ARBA00022723"/>
    </source>
</evidence>
<keyword evidence="6" id="KW-1185">Reference proteome</keyword>
<evidence type="ECO:0000313" key="6">
    <source>
        <dbReference type="Proteomes" id="UP000688137"/>
    </source>
</evidence>
<evidence type="ECO:0000259" key="4">
    <source>
        <dbReference type="PROSITE" id="PS50222"/>
    </source>
</evidence>
<name>A0A8S1N825_PARPR</name>
<gene>
    <name evidence="5" type="ORF">PPRIM_AZ9-3.1.T0820102</name>
</gene>
<dbReference type="PROSITE" id="PS00018">
    <property type="entry name" value="EF_HAND_1"/>
    <property type="match status" value="2"/>
</dbReference>
<protein>
    <recommendedName>
        <fullName evidence="4">EF-hand domain-containing protein</fullName>
    </recommendedName>
</protein>
<feature type="domain" description="EF-hand" evidence="4">
    <location>
        <begin position="81"/>
        <end position="116"/>
    </location>
</feature>
<dbReference type="FunFam" id="1.10.238.10:FF:000619">
    <property type="entry name" value="Uncharacterized protein"/>
    <property type="match status" value="1"/>
</dbReference>
<keyword evidence="2" id="KW-0677">Repeat</keyword>